<feature type="coiled-coil region" evidence="1">
    <location>
        <begin position="480"/>
        <end position="507"/>
    </location>
</feature>
<feature type="region of interest" description="Disordered" evidence="2">
    <location>
        <begin position="634"/>
        <end position="667"/>
    </location>
</feature>
<dbReference type="InterPro" id="IPR007621">
    <property type="entry name" value="TPM_dom"/>
</dbReference>
<reference evidence="5 6" key="1">
    <citation type="submission" date="2019-01" db="EMBL/GenBank/DDBJ databases">
        <authorList>
            <person name="Li J."/>
        </authorList>
    </citation>
    <scope>NUCLEOTIDE SEQUENCE [LARGE SCALE GENOMIC DNA]</scope>
    <source>
        <strain evidence="5 6">CCUG 35506</strain>
    </source>
</reference>
<dbReference type="RefSeq" id="WP_129232327.1">
    <property type="nucleotide sequence ID" value="NZ_SDPO01000004.1"/>
</dbReference>
<feature type="domain" description="TPM" evidence="4">
    <location>
        <begin position="40"/>
        <end position="157"/>
    </location>
</feature>
<organism evidence="5 6">
    <name type="scientific">Agromyces fucosus</name>
    <dbReference type="NCBI Taxonomy" id="41985"/>
    <lineage>
        <taxon>Bacteria</taxon>
        <taxon>Bacillati</taxon>
        <taxon>Actinomycetota</taxon>
        <taxon>Actinomycetes</taxon>
        <taxon>Micrococcales</taxon>
        <taxon>Microbacteriaceae</taxon>
        <taxon>Agromyces</taxon>
    </lineage>
</organism>
<evidence type="ECO:0000256" key="2">
    <source>
        <dbReference type="SAM" id="MobiDB-lite"/>
    </source>
</evidence>
<dbReference type="Pfam" id="PF04536">
    <property type="entry name" value="TPM_phosphatase"/>
    <property type="match status" value="1"/>
</dbReference>
<evidence type="ECO:0000313" key="5">
    <source>
        <dbReference type="EMBL" id="RXZ46536.1"/>
    </source>
</evidence>
<protein>
    <submittedName>
        <fullName evidence="5">TPM domain-containing protein</fullName>
    </submittedName>
</protein>
<evidence type="ECO:0000256" key="1">
    <source>
        <dbReference type="SAM" id="Coils"/>
    </source>
</evidence>
<dbReference type="AlphaFoldDB" id="A0A4Q2JJ24"/>
<gene>
    <name evidence="5" type="ORF">ESP57_16740</name>
</gene>
<feature type="transmembrane region" description="Helical" evidence="3">
    <location>
        <begin position="171"/>
        <end position="192"/>
    </location>
</feature>
<comment type="caution">
    <text evidence="5">The sequence shown here is derived from an EMBL/GenBank/DDBJ whole genome shotgun (WGS) entry which is preliminary data.</text>
</comment>
<dbReference type="Gene3D" id="3.10.310.50">
    <property type="match status" value="1"/>
</dbReference>
<keyword evidence="3" id="KW-0812">Transmembrane</keyword>
<feature type="compositionally biased region" description="Low complexity" evidence="2">
    <location>
        <begin position="645"/>
        <end position="657"/>
    </location>
</feature>
<keyword evidence="3" id="KW-1133">Transmembrane helix</keyword>
<evidence type="ECO:0000259" key="4">
    <source>
        <dbReference type="Pfam" id="PF04536"/>
    </source>
</evidence>
<feature type="compositionally biased region" description="Gly residues" evidence="2">
    <location>
        <begin position="634"/>
        <end position="644"/>
    </location>
</feature>
<dbReference type="Proteomes" id="UP000292935">
    <property type="component" value="Unassembled WGS sequence"/>
</dbReference>
<dbReference type="EMBL" id="SDPO01000004">
    <property type="protein sequence ID" value="RXZ46536.1"/>
    <property type="molecule type" value="Genomic_DNA"/>
</dbReference>
<evidence type="ECO:0000313" key="6">
    <source>
        <dbReference type="Proteomes" id="UP000292935"/>
    </source>
</evidence>
<proteinExistence type="predicted"/>
<keyword evidence="1" id="KW-0175">Coiled coil</keyword>
<evidence type="ECO:0000256" key="3">
    <source>
        <dbReference type="SAM" id="Phobius"/>
    </source>
</evidence>
<sequence>MRAVRKWFAALAIVAGAVIGAGATGLAWAEDPVSFTSSPVVDTVGALGGQADDVVAALDAAADRSGRQLFVAYVDEFTNPASAADWADETAIANNLGSEDYLLAVAVDGRAYYLSAASDASISAEELDRISLEVIEPELRDEDWAGAAIAGANAIADGSASGGSSGGGNGWGFVWFIVIAAIVVVIIAIVLARRKKKRAAAGEGGVPLPSIEELRRQAGSALVQIDDAVKTSEEELGFAVASYGEASTESFRAALDAAKEKVAQAFTLQQQLDDATPDTDDERREWYGGIIRLTGEADAALDEQAEQFDELRALERDAPAQLARVQQAAVAAEATIAPAEQRLAALGAQYAASATAPVSDNLTQARSRMGFAREALAAASTDVSAGDAAQAAVGIRAAEEAVDQTELLTAAVDRLAADLAAADTAVAAGVDELDRDVAVARGLQDAGAGVLADRVAAESAALRAAIAAPGRDPIALQAKLEQVDAEIDAAIQSVRDAAEQAARVQAQLSRSLTTARSQVQAAEDYLVARRGAIGAEARTRLAEAGRLLVEAQGAAATDPASALTSAQRAERLAAEAMSLAQRDVGGYGGGMGGFGGGTGGSSGGGDVLGAVLGGILINSVLGGGGGGGGFGGGRSSGGFGGGRSSGRSAGSFGGSATRSRRGSGGRF</sequence>
<feature type="compositionally biased region" description="Basic residues" evidence="2">
    <location>
        <begin position="658"/>
        <end position="667"/>
    </location>
</feature>
<keyword evidence="3" id="KW-0472">Membrane</keyword>
<accession>A0A4Q2JJ24</accession>
<keyword evidence="6" id="KW-1185">Reference proteome</keyword>
<dbReference type="OrthoDB" id="5105562at2"/>
<name>A0A4Q2JJ24_9MICO</name>